<reference evidence="22" key="1">
    <citation type="journal article" date="2013" name="Stand. Genomic Sci.">
        <title>Genome sequence of the Litoreibacter arenae type strain (DSM 19593(T)), a member of the Roseobacter clade isolated from sea sand.</title>
        <authorList>
            <person name="Riedel T."/>
            <person name="Fiebig A."/>
            <person name="Petersen J."/>
            <person name="Gronow S."/>
            <person name="Kyrpides N.C."/>
            <person name="Goker M."/>
            <person name="Klenk H.P."/>
        </authorList>
    </citation>
    <scope>NUCLEOTIDE SEQUENCE [LARGE SCALE GENOMIC DNA]</scope>
    <source>
        <strain evidence="22">DSM 19593</strain>
    </source>
</reference>
<dbReference type="EC" id="2.7.13.3" evidence="3"/>
<proteinExistence type="predicted"/>
<feature type="compositionally biased region" description="Polar residues" evidence="18">
    <location>
        <begin position="605"/>
        <end position="615"/>
    </location>
</feature>
<dbReference type="Gene3D" id="3.30.565.10">
    <property type="entry name" value="Histidine kinase-like ATPase, C-terminal domain"/>
    <property type="match status" value="1"/>
</dbReference>
<dbReference type="Proteomes" id="UP000015351">
    <property type="component" value="Unassembled WGS sequence"/>
</dbReference>
<comment type="function">
    <text evidence="15">Member of the two-component regulatory system DctB/DctD involved in the transport of C4-dicarboxylates. DctB functions as a membrane-associated protein kinase that phosphorylates DctD in response to environmental signals.</text>
</comment>
<dbReference type="InterPro" id="IPR036097">
    <property type="entry name" value="HisK_dim/P_sf"/>
</dbReference>
<dbReference type="eggNOG" id="COG4191">
    <property type="taxonomic scope" value="Bacteria"/>
</dbReference>
<keyword evidence="13" id="KW-0902">Two-component regulatory system</keyword>
<dbReference type="PANTHER" id="PTHR43065:SF46">
    <property type="entry name" value="C4-DICARBOXYLATE TRANSPORT SENSOR PROTEIN DCTB"/>
    <property type="match status" value="1"/>
</dbReference>
<feature type="region of interest" description="Disordered" evidence="18">
    <location>
        <begin position="1"/>
        <end position="24"/>
    </location>
</feature>
<name>S9QHY4_9RHOB</name>
<accession>S9QHY4</accession>
<feature type="transmembrane region" description="Helical" evidence="19">
    <location>
        <begin position="302"/>
        <end position="321"/>
    </location>
</feature>
<gene>
    <name evidence="21" type="ORF">thalar_01986</name>
</gene>
<comment type="caution">
    <text evidence="21">The sequence shown here is derived from an EMBL/GenBank/DDBJ whole genome shotgun (WGS) entry which is preliminary data.</text>
</comment>
<evidence type="ECO:0000256" key="12">
    <source>
        <dbReference type="ARBA" id="ARBA00022989"/>
    </source>
</evidence>
<dbReference type="AlphaFoldDB" id="S9QHY4"/>
<dbReference type="PANTHER" id="PTHR43065">
    <property type="entry name" value="SENSOR HISTIDINE KINASE"/>
    <property type="match status" value="1"/>
</dbReference>
<keyword evidence="7" id="KW-0808">Transferase</keyword>
<evidence type="ECO:0000256" key="14">
    <source>
        <dbReference type="ARBA" id="ARBA00023136"/>
    </source>
</evidence>
<feature type="domain" description="Histidine kinase" evidence="20">
    <location>
        <begin position="382"/>
        <end position="592"/>
    </location>
</feature>
<keyword evidence="8 19" id="KW-0812">Transmembrane</keyword>
<evidence type="ECO:0000256" key="17">
    <source>
        <dbReference type="SAM" id="Coils"/>
    </source>
</evidence>
<sequence>MGMKTTPPTGGTAGKTVPPMTQRPSPKVTWLVRGVVIGLIALAVGIIWISNLWLTDRFTETTRNRGEIRLALYSNAITSELQRNRVVPLLLSRDPVMISALNSNDYSATSRRLISFSEEIGAAGLRLLDQDGVIVASSDRNELGAAFRNSPYFVDALRTNDTVFNATQLESGAYKFTYARRIESEKQGIGVIVVDVDLRQFETRWRSPSEAVLVTNSEGQIVIATDPRWRGLEITEALEQRTPDSALRRAFDATGGLFDMEQPDAYFQGEAVMETVGRIPFRGWRITSFSTYASVRERVNGVLAIEIMAFAILLALTFFVLSRRAQSQAGFFRRESEELRALNLRLSREIAERQKVQKNLEVAEQSLAQSQKLAALGEMSAAVSHELNQPLAAMKTYLAGAKLLLQRRRPDEAQASFQRIDDLIERMGAITKQLKSYARKGGDALEPVDLRDAVRGSLSMMEPQLKRGDVRVISTLPDEPVMVLGDRVRLEQVIINLFRNALDATKSVSKPQVEILLNSGETAVLSVRDNGEGVKSLKELFEPFYTTKQPGEGVGLGLAISSGIVSDLGGRLTARNGQSGGAVFEMQLPILGQDAIKTQPPTPLPVSTTKIEAAE</sequence>
<dbReference type="Pfam" id="PF02518">
    <property type="entry name" value="HATPase_c"/>
    <property type="match status" value="1"/>
</dbReference>
<dbReference type="Pfam" id="PF00512">
    <property type="entry name" value="HisKA"/>
    <property type="match status" value="1"/>
</dbReference>
<keyword evidence="5" id="KW-0997">Cell inner membrane</keyword>
<dbReference type="SUPFAM" id="SSF55874">
    <property type="entry name" value="ATPase domain of HSP90 chaperone/DNA topoisomerase II/histidine kinase"/>
    <property type="match status" value="1"/>
</dbReference>
<dbReference type="PATRIC" id="fig|1123360.3.peg.1964"/>
<dbReference type="Gene3D" id="6.10.250.3020">
    <property type="match status" value="1"/>
</dbReference>
<dbReference type="GO" id="GO:0005886">
    <property type="term" value="C:plasma membrane"/>
    <property type="evidence" value="ECO:0007669"/>
    <property type="project" value="UniProtKB-SubCell"/>
</dbReference>
<evidence type="ECO:0000256" key="2">
    <source>
        <dbReference type="ARBA" id="ARBA00004429"/>
    </source>
</evidence>
<dbReference type="InterPro" id="IPR017055">
    <property type="entry name" value="Sig_transdc_His_kinase_DctB"/>
</dbReference>
<evidence type="ECO:0000256" key="4">
    <source>
        <dbReference type="ARBA" id="ARBA00022475"/>
    </source>
</evidence>
<comment type="catalytic activity">
    <reaction evidence="1">
        <text>ATP + protein L-histidine = ADP + protein N-phospho-L-histidine.</text>
        <dbReference type="EC" id="2.7.13.3"/>
    </reaction>
</comment>
<evidence type="ECO:0000256" key="11">
    <source>
        <dbReference type="ARBA" id="ARBA00022840"/>
    </source>
</evidence>
<dbReference type="PROSITE" id="PS50109">
    <property type="entry name" value="HIS_KIN"/>
    <property type="match status" value="1"/>
</dbReference>
<evidence type="ECO:0000256" key="9">
    <source>
        <dbReference type="ARBA" id="ARBA00022741"/>
    </source>
</evidence>
<keyword evidence="12 19" id="KW-1133">Transmembrane helix</keyword>
<feature type="compositionally biased region" description="Low complexity" evidence="18">
    <location>
        <begin position="1"/>
        <end position="19"/>
    </location>
</feature>
<keyword evidence="17" id="KW-0175">Coiled coil</keyword>
<evidence type="ECO:0000256" key="13">
    <source>
        <dbReference type="ARBA" id="ARBA00023012"/>
    </source>
</evidence>
<organism evidence="21 22">
    <name type="scientific">Litoreibacter arenae DSM 19593</name>
    <dbReference type="NCBI Taxonomy" id="1123360"/>
    <lineage>
        <taxon>Bacteria</taxon>
        <taxon>Pseudomonadati</taxon>
        <taxon>Pseudomonadota</taxon>
        <taxon>Alphaproteobacteria</taxon>
        <taxon>Rhodobacterales</taxon>
        <taxon>Roseobacteraceae</taxon>
        <taxon>Litoreibacter</taxon>
    </lineage>
</organism>
<dbReference type="InterPro" id="IPR033479">
    <property type="entry name" value="dCache_1"/>
</dbReference>
<feature type="transmembrane region" description="Helical" evidence="19">
    <location>
        <begin position="30"/>
        <end position="54"/>
    </location>
</feature>
<keyword evidence="22" id="KW-1185">Reference proteome</keyword>
<dbReference type="FunFam" id="1.10.287.130:FF:000049">
    <property type="entry name" value="C4-dicarboxylate transport sensor protein DctB"/>
    <property type="match status" value="1"/>
</dbReference>
<dbReference type="InterPro" id="IPR003594">
    <property type="entry name" value="HATPase_dom"/>
</dbReference>
<dbReference type="InterPro" id="IPR036890">
    <property type="entry name" value="HATPase_C_sf"/>
</dbReference>
<keyword evidence="9" id="KW-0547">Nucleotide-binding</keyword>
<dbReference type="PIRSF" id="PIRSF036431">
    <property type="entry name" value="STHK_DctB"/>
    <property type="match status" value="1"/>
</dbReference>
<keyword evidence="4" id="KW-1003">Cell membrane</keyword>
<evidence type="ECO:0000256" key="10">
    <source>
        <dbReference type="ARBA" id="ARBA00022777"/>
    </source>
</evidence>
<dbReference type="STRING" id="1123360.thalar_01986"/>
<dbReference type="InterPro" id="IPR004358">
    <property type="entry name" value="Sig_transdc_His_kin-like_C"/>
</dbReference>
<evidence type="ECO:0000256" key="19">
    <source>
        <dbReference type="SAM" id="Phobius"/>
    </source>
</evidence>
<dbReference type="CDD" id="cd00082">
    <property type="entry name" value="HisKA"/>
    <property type="match status" value="1"/>
</dbReference>
<dbReference type="Pfam" id="PF02743">
    <property type="entry name" value="dCache_1"/>
    <property type="match status" value="1"/>
</dbReference>
<dbReference type="SMART" id="SM00387">
    <property type="entry name" value="HATPase_c"/>
    <property type="match status" value="1"/>
</dbReference>
<evidence type="ECO:0000256" key="1">
    <source>
        <dbReference type="ARBA" id="ARBA00000085"/>
    </source>
</evidence>
<protein>
    <recommendedName>
        <fullName evidence="16">C4-dicarboxylate transport sensor protein DctB</fullName>
        <ecNumber evidence="3">2.7.13.3</ecNumber>
    </recommendedName>
</protein>
<dbReference type="InterPro" id="IPR029151">
    <property type="entry name" value="Sensor-like_sf"/>
</dbReference>
<dbReference type="CDD" id="cd18773">
    <property type="entry name" value="PDC1_HK_sensor"/>
    <property type="match status" value="1"/>
</dbReference>
<comment type="subcellular location">
    <subcellularLocation>
        <location evidence="2">Cell inner membrane</location>
        <topology evidence="2">Multi-pass membrane protein</topology>
    </subcellularLocation>
</comment>
<dbReference type="InterPro" id="IPR003661">
    <property type="entry name" value="HisK_dim/P_dom"/>
</dbReference>
<dbReference type="SUPFAM" id="SSF103190">
    <property type="entry name" value="Sensory domain-like"/>
    <property type="match status" value="1"/>
</dbReference>
<evidence type="ECO:0000256" key="3">
    <source>
        <dbReference type="ARBA" id="ARBA00012438"/>
    </source>
</evidence>
<dbReference type="SUPFAM" id="SSF47384">
    <property type="entry name" value="Homodimeric domain of signal transducing histidine kinase"/>
    <property type="match status" value="1"/>
</dbReference>
<dbReference type="InterPro" id="IPR005467">
    <property type="entry name" value="His_kinase_dom"/>
</dbReference>
<dbReference type="GO" id="GO:0000155">
    <property type="term" value="F:phosphorelay sensor kinase activity"/>
    <property type="evidence" value="ECO:0007669"/>
    <property type="project" value="InterPro"/>
</dbReference>
<keyword evidence="6" id="KW-0597">Phosphoprotein</keyword>
<evidence type="ECO:0000313" key="21">
    <source>
        <dbReference type="EMBL" id="EPX79163.1"/>
    </source>
</evidence>
<evidence type="ECO:0000256" key="7">
    <source>
        <dbReference type="ARBA" id="ARBA00022679"/>
    </source>
</evidence>
<evidence type="ECO:0000256" key="6">
    <source>
        <dbReference type="ARBA" id="ARBA00022553"/>
    </source>
</evidence>
<dbReference type="SMART" id="SM00388">
    <property type="entry name" value="HisKA"/>
    <property type="match status" value="1"/>
</dbReference>
<evidence type="ECO:0000256" key="8">
    <source>
        <dbReference type="ARBA" id="ARBA00022692"/>
    </source>
</evidence>
<feature type="coiled-coil region" evidence="17">
    <location>
        <begin position="339"/>
        <end position="373"/>
    </location>
</feature>
<keyword evidence="11" id="KW-0067">ATP-binding</keyword>
<evidence type="ECO:0000256" key="16">
    <source>
        <dbReference type="ARBA" id="ARBA00073143"/>
    </source>
</evidence>
<dbReference type="GO" id="GO:0005524">
    <property type="term" value="F:ATP binding"/>
    <property type="evidence" value="ECO:0007669"/>
    <property type="project" value="UniProtKB-KW"/>
</dbReference>
<keyword evidence="10" id="KW-0418">Kinase</keyword>
<dbReference type="Gene3D" id="1.10.287.130">
    <property type="match status" value="1"/>
</dbReference>
<dbReference type="Gene3D" id="3.30.450.20">
    <property type="entry name" value="PAS domain"/>
    <property type="match status" value="2"/>
</dbReference>
<dbReference type="PRINTS" id="PR00344">
    <property type="entry name" value="BCTRLSENSOR"/>
</dbReference>
<dbReference type="EMBL" id="AONI01000010">
    <property type="protein sequence ID" value="EPX79163.1"/>
    <property type="molecule type" value="Genomic_DNA"/>
</dbReference>
<evidence type="ECO:0000256" key="5">
    <source>
        <dbReference type="ARBA" id="ARBA00022519"/>
    </source>
</evidence>
<keyword evidence="14 19" id="KW-0472">Membrane</keyword>
<feature type="region of interest" description="Disordered" evidence="18">
    <location>
        <begin position="595"/>
        <end position="615"/>
    </location>
</feature>
<evidence type="ECO:0000256" key="15">
    <source>
        <dbReference type="ARBA" id="ARBA00059004"/>
    </source>
</evidence>
<evidence type="ECO:0000259" key="20">
    <source>
        <dbReference type="PROSITE" id="PS50109"/>
    </source>
</evidence>
<dbReference type="HOGENOM" id="CLU_000445_94_2_5"/>
<evidence type="ECO:0000256" key="18">
    <source>
        <dbReference type="SAM" id="MobiDB-lite"/>
    </source>
</evidence>
<evidence type="ECO:0000313" key="22">
    <source>
        <dbReference type="Proteomes" id="UP000015351"/>
    </source>
</evidence>